<dbReference type="AlphaFoldDB" id="A0A915D2U6"/>
<sequence>MNIPSSSSIHRNAQPPNYLIQQHRQQSPNTGGNTTMLYLDGTNSSSRTPPYTTTASSSMEAGTNGQVQHPGHHRDKLDLIRDSLRPFEQLNEQFSPNNTGPTSSMTSSTGSNSEPSEEVQRTMINALIQGGFDREAAYYALKLVNFNSVMDAAKVLSNIKQNLTQQQLHMQHAPTSNHNNRGYGSVSPSNDLGDNLTQQALSSQSRAALSRTHWQAGPSSSQQHYSSNKPVVVTQSLPHQYHHPNYEGSFGSGSSSRSSGSPPIYGSQQPSANIELSAAPRAAQWSNGTNWIDSQQQQKRHLKAAQSIPHTKNYHSIEESDEKTPPPSSSRSTQDHHALQQF</sequence>
<evidence type="ECO:0000256" key="1">
    <source>
        <dbReference type="SAM" id="MobiDB-lite"/>
    </source>
</evidence>
<feature type="compositionally biased region" description="Low complexity" evidence="1">
    <location>
        <begin position="248"/>
        <end position="261"/>
    </location>
</feature>
<dbReference type="InterPro" id="IPR009060">
    <property type="entry name" value="UBA-like_sf"/>
</dbReference>
<feature type="compositionally biased region" description="Polar residues" evidence="1">
    <location>
        <begin position="217"/>
        <end position="238"/>
    </location>
</feature>
<feature type="compositionally biased region" description="Polar residues" evidence="1">
    <location>
        <begin position="23"/>
        <end position="67"/>
    </location>
</feature>
<feature type="compositionally biased region" description="Low complexity" evidence="1">
    <location>
        <begin position="95"/>
        <end position="114"/>
    </location>
</feature>
<feature type="region of interest" description="Disordered" evidence="1">
    <location>
        <begin position="23"/>
        <end position="73"/>
    </location>
</feature>
<feature type="compositionally biased region" description="Low complexity" evidence="1">
    <location>
        <begin position="196"/>
        <end position="212"/>
    </location>
</feature>
<evidence type="ECO:0000313" key="4">
    <source>
        <dbReference type="WBParaSite" id="jg15329"/>
    </source>
</evidence>
<feature type="region of interest" description="Disordered" evidence="1">
    <location>
        <begin position="91"/>
        <end position="118"/>
    </location>
</feature>
<feature type="compositionally biased region" description="Basic and acidic residues" evidence="1">
    <location>
        <begin position="315"/>
        <end position="324"/>
    </location>
</feature>
<evidence type="ECO:0000313" key="3">
    <source>
        <dbReference type="Proteomes" id="UP000887574"/>
    </source>
</evidence>
<proteinExistence type="predicted"/>
<dbReference type="WBParaSite" id="jg15329">
    <property type="protein sequence ID" value="jg15329"/>
    <property type="gene ID" value="jg15329"/>
</dbReference>
<protein>
    <submittedName>
        <fullName evidence="4">UBA domain-containing protein</fullName>
    </submittedName>
</protein>
<dbReference type="SUPFAM" id="SSF46934">
    <property type="entry name" value="UBA-like"/>
    <property type="match status" value="1"/>
</dbReference>
<keyword evidence="3" id="KW-1185">Reference proteome</keyword>
<feature type="domain" description="UBA" evidence="2">
    <location>
        <begin position="114"/>
        <end position="159"/>
    </location>
</feature>
<name>A0A915D2U6_9BILA</name>
<feature type="compositionally biased region" description="Polar residues" evidence="1">
    <location>
        <begin position="166"/>
        <end position="192"/>
    </location>
</feature>
<dbReference type="InterPro" id="IPR015940">
    <property type="entry name" value="UBA"/>
</dbReference>
<organism evidence="3 4">
    <name type="scientific">Ditylenchus dipsaci</name>
    <dbReference type="NCBI Taxonomy" id="166011"/>
    <lineage>
        <taxon>Eukaryota</taxon>
        <taxon>Metazoa</taxon>
        <taxon>Ecdysozoa</taxon>
        <taxon>Nematoda</taxon>
        <taxon>Chromadorea</taxon>
        <taxon>Rhabditida</taxon>
        <taxon>Tylenchina</taxon>
        <taxon>Tylenchomorpha</taxon>
        <taxon>Sphaerularioidea</taxon>
        <taxon>Anguinidae</taxon>
        <taxon>Anguininae</taxon>
        <taxon>Ditylenchus</taxon>
    </lineage>
</organism>
<dbReference type="PROSITE" id="PS50030">
    <property type="entry name" value="UBA"/>
    <property type="match status" value="1"/>
</dbReference>
<feature type="compositionally biased region" description="Basic and acidic residues" evidence="1">
    <location>
        <begin position="333"/>
        <end position="342"/>
    </location>
</feature>
<reference evidence="4" key="1">
    <citation type="submission" date="2022-11" db="UniProtKB">
        <authorList>
            <consortium name="WormBaseParasite"/>
        </authorList>
    </citation>
    <scope>IDENTIFICATION</scope>
</reference>
<accession>A0A915D2U6</accession>
<feature type="region of interest" description="Disordered" evidence="1">
    <location>
        <begin position="292"/>
        <end position="342"/>
    </location>
</feature>
<evidence type="ECO:0000259" key="2">
    <source>
        <dbReference type="PROSITE" id="PS50030"/>
    </source>
</evidence>
<feature type="region of interest" description="Disordered" evidence="1">
    <location>
        <begin position="166"/>
        <end position="270"/>
    </location>
</feature>
<dbReference type="Proteomes" id="UP000887574">
    <property type="component" value="Unplaced"/>
</dbReference>